<keyword evidence="2" id="KW-1185">Reference proteome</keyword>
<evidence type="ECO:0008006" key="3">
    <source>
        <dbReference type="Google" id="ProtNLM"/>
    </source>
</evidence>
<dbReference type="EMBL" id="JBHSPT010000070">
    <property type="protein sequence ID" value="MFC6059015.1"/>
    <property type="molecule type" value="Genomic_DNA"/>
</dbReference>
<gene>
    <name evidence="1" type="ORF">ACFP50_27460</name>
</gene>
<dbReference type="InterPro" id="IPR027417">
    <property type="entry name" value="P-loop_NTPase"/>
</dbReference>
<dbReference type="Gene3D" id="3.40.50.300">
    <property type="entry name" value="P-loop containing nucleotide triphosphate hydrolases"/>
    <property type="match status" value="1"/>
</dbReference>
<evidence type="ECO:0000313" key="1">
    <source>
        <dbReference type="EMBL" id="MFC6059015.1"/>
    </source>
</evidence>
<organism evidence="1 2">
    <name type="scientific">Streptomyces pratens</name>
    <dbReference type="NCBI Taxonomy" id="887456"/>
    <lineage>
        <taxon>Bacteria</taxon>
        <taxon>Bacillati</taxon>
        <taxon>Actinomycetota</taxon>
        <taxon>Actinomycetes</taxon>
        <taxon>Kitasatosporales</taxon>
        <taxon>Streptomycetaceae</taxon>
        <taxon>Streptomyces</taxon>
    </lineage>
</organism>
<name>A0ABW1M6S2_9ACTN</name>
<dbReference type="SUPFAM" id="SSF52540">
    <property type="entry name" value="P-loop containing nucleoside triphosphate hydrolases"/>
    <property type="match status" value="1"/>
</dbReference>
<evidence type="ECO:0000313" key="2">
    <source>
        <dbReference type="Proteomes" id="UP001596242"/>
    </source>
</evidence>
<dbReference type="Proteomes" id="UP001596242">
    <property type="component" value="Unassembled WGS sequence"/>
</dbReference>
<dbReference type="RefSeq" id="WP_386402408.1">
    <property type="nucleotide sequence ID" value="NZ_JBHSPT010000070.1"/>
</dbReference>
<comment type="caution">
    <text evidence="1">The sequence shown here is derived from an EMBL/GenBank/DDBJ whole genome shotgun (WGS) entry which is preliminary data.</text>
</comment>
<sequence length="88" mass="9936">MLANFSRRQELQGKEREAFVRARNLFYVACSRAREHLALLFTTKLDPAALDTLREWTGDSRIISLRFDGDSVVSSEREVNGAVSPVHG</sequence>
<protein>
    <recommendedName>
        <fullName evidence="3">UvrD-like helicase C-terminal domain-containing protein</fullName>
    </recommendedName>
</protein>
<reference evidence="2" key="1">
    <citation type="journal article" date="2019" name="Int. J. Syst. Evol. Microbiol.">
        <title>The Global Catalogue of Microorganisms (GCM) 10K type strain sequencing project: providing services to taxonomists for standard genome sequencing and annotation.</title>
        <authorList>
            <consortium name="The Broad Institute Genomics Platform"/>
            <consortium name="The Broad Institute Genome Sequencing Center for Infectious Disease"/>
            <person name="Wu L."/>
            <person name="Ma J."/>
        </authorList>
    </citation>
    <scope>NUCLEOTIDE SEQUENCE [LARGE SCALE GENOMIC DNA]</scope>
    <source>
        <strain evidence="2">JCM 12763</strain>
    </source>
</reference>
<proteinExistence type="predicted"/>
<accession>A0ABW1M6S2</accession>